<dbReference type="OrthoDB" id="10064708at2759"/>
<dbReference type="InterPro" id="IPR036652">
    <property type="entry name" value="YjeF_N_dom_sf"/>
</dbReference>
<gene>
    <name evidence="1" type="ORF">CGOC_LOCUS11431</name>
</gene>
<accession>A0A3P7QDN8</accession>
<reference evidence="1 2" key="1">
    <citation type="submission" date="2018-11" db="EMBL/GenBank/DDBJ databases">
        <authorList>
            <consortium name="Pathogen Informatics"/>
        </authorList>
    </citation>
    <scope>NUCLEOTIDE SEQUENCE [LARGE SCALE GENOMIC DNA]</scope>
</reference>
<sequence length="90" mass="10074">MHTDQDDNEYFAVPKAVTIGWDVENGAPSEGSYVHPHGIISLTAPKLCVKEWTGPHFVGGRFVPKRLAEEHSLRLPKYPDAHQIVKLEDV</sequence>
<proteinExistence type="predicted"/>
<evidence type="ECO:0000313" key="2">
    <source>
        <dbReference type="Proteomes" id="UP000271889"/>
    </source>
</evidence>
<dbReference type="EMBL" id="UYRV01116364">
    <property type="protein sequence ID" value="VDN30032.1"/>
    <property type="molecule type" value="Genomic_DNA"/>
</dbReference>
<dbReference type="Proteomes" id="UP000271889">
    <property type="component" value="Unassembled WGS sequence"/>
</dbReference>
<dbReference type="AlphaFoldDB" id="A0A3P7QDN8"/>
<protein>
    <submittedName>
        <fullName evidence="1">Uncharacterized protein</fullName>
    </submittedName>
</protein>
<organism evidence="1 2">
    <name type="scientific">Cylicostephanus goldi</name>
    <name type="common">Nematode worm</name>
    <dbReference type="NCBI Taxonomy" id="71465"/>
    <lineage>
        <taxon>Eukaryota</taxon>
        <taxon>Metazoa</taxon>
        <taxon>Ecdysozoa</taxon>
        <taxon>Nematoda</taxon>
        <taxon>Chromadorea</taxon>
        <taxon>Rhabditida</taxon>
        <taxon>Rhabditina</taxon>
        <taxon>Rhabditomorpha</taxon>
        <taxon>Strongyloidea</taxon>
        <taxon>Strongylidae</taxon>
        <taxon>Cylicostephanus</taxon>
    </lineage>
</organism>
<keyword evidence="2" id="KW-1185">Reference proteome</keyword>
<dbReference type="SUPFAM" id="SSF64153">
    <property type="entry name" value="YjeF N-terminal domain-like"/>
    <property type="match status" value="1"/>
</dbReference>
<evidence type="ECO:0000313" key="1">
    <source>
        <dbReference type="EMBL" id="VDN30032.1"/>
    </source>
</evidence>
<dbReference type="Gene3D" id="3.40.50.10260">
    <property type="entry name" value="YjeF N-terminal domain"/>
    <property type="match status" value="1"/>
</dbReference>
<name>A0A3P7QDN8_CYLGO</name>